<keyword evidence="5" id="KW-1185">Reference proteome</keyword>
<dbReference type="PROSITE" id="PS50977">
    <property type="entry name" value="HTH_TETR_2"/>
    <property type="match status" value="1"/>
</dbReference>
<dbReference type="EMBL" id="BMHY01000011">
    <property type="protein sequence ID" value="GGG83116.1"/>
    <property type="molecule type" value="Genomic_DNA"/>
</dbReference>
<dbReference type="GO" id="GO:0000976">
    <property type="term" value="F:transcription cis-regulatory region binding"/>
    <property type="evidence" value="ECO:0007669"/>
    <property type="project" value="TreeGrafter"/>
</dbReference>
<gene>
    <name evidence="4" type="ORF">GCM10010918_45810</name>
</gene>
<protein>
    <recommendedName>
        <fullName evidence="3">HTH tetR-type domain-containing protein</fullName>
    </recommendedName>
</protein>
<dbReference type="InterPro" id="IPR050109">
    <property type="entry name" value="HTH-type_TetR-like_transc_reg"/>
</dbReference>
<keyword evidence="1 2" id="KW-0238">DNA-binding</keyword>
<evidence type="ECO:0000256" key="1">
    <source>
        <dbReference type="ARBA" id="ARBA00023125"/>
    </source>
</evidence>
<evidence type="ECO:0000313" key="5">
    <source>
        <dbReference type="Proteomes" id="UP000600247"/>
    </source>
</evidence>
<proteinExistence type="predicted"/>
<accession>A0A917HM89</accession>
<evidence type="ECO:0000313" key="4">
    <source>
        <dbReference type="EMBL" id="GGG83116.1"/>
    </source>
</evidence>
<dbReference type="RefSeq" id="WP_188891831.1">
    <property type="nucleotide sequence ID" value="NZ_BMHY01000011.1"/>
</dbReference>
<dbReference type="Proteomes" id="UP000600247">
    <property type="component" value="Unassembled WGS sequence"/>
</dbReference>
<dbReference type="SUPFAM" id="SSF46689">
    <property type="entry name" value="Homeodomain-like"/>
    <property type="match status" value="1"/>
</dbReference>
<feature type="domain" description="HTH tetR-type" evidence="3">
    <location>
        <begin position="6"/>
        <end position="66"/>
    </location>
</feature>
<feature type="DNA-binding region" description="H-T-H motif" evidence="2">
    <location>
        <begin position="29"/>
        <end position="48"/>
    </location>
</feature>
<dbReference type="PANTHER" id="PTHR30055">
    <property type="entry name" value="HTH-TYPE TRANSCRIPTIONAL REGULATOR RUTR"/>
    <property type="match status" value="1"/>
</dbReference>
<dbReference type="InterPro" id="IPR001647">
    <property type="entry name" value="HTH_TetR"/>
</dbReference>
<name>A0A917HM89_9BACL</name>
<evidence type="ECO:0000259" key="3">
    <source>
        <dbReference type="PROSITE" id="PS50977"/>
    </source>
</evidence>
<dbReference type="GO" id="GO:0003700">
    <property type="term" value="F:DNA-binding transcription factor activity"/>
    <property type="evidence" value="ECO:0007669"/>
    <property type="project" value="TreeGrafter"/>
</dbReference>
<dbReference type="Gene3D" id="1.10.357.10">
    <property type="entry name" value="Tetracycline Repressor, domain 2"/>
    <property type="match status" value="1"/>
</dbReference>
<sequence length="192" mass="21941">MFEKYNNVQQAVLQTTLQIINEKELQATSMALIAKQSGVSTGSIYHYFSSKEDIINELYKGIVKFNGEFVTSGLDTDEPVRIRFERAWKKVFELCMTYPLGFQFIEQYSFSPYIYDSSKLEAYEGGWCGPLAKLYAEAIGQGLMLDMEPKQMVQMNYGSIVYLVKGHLKGQFNLNEETIQSVIDSSWKAVSR</sequence>
<dbReference type="PANTHER" id="PTHR30055:SF207">
    <property type="entry name" value="HTH-TYPE TRANSCRIPTIONAL REPRESSOR FATR"/>
    <property type="match status" value="1"/>
</dbReference>
<organism evidence="4 5">
    <name type="scientific">Paenibacillus radicis</name>
    <name type="common">ex Gao et al. 2016</name>
    <dbReference type="NCBI Taxonomy" id="1737354"/>
    <lineage>
        <taxon>Bacteria</taxon>
        <taxon>Bacillati</taxon>
        <taxon>Bacillota</taxon>
        <taxon>Bacilli</taxon>
        <taxon>Bacillales</taxon>
        <taxon>Paenibacillaceae</taxon>
        <taxon>Paenibacillus</taxon>
    </lineage>
</organism>
<dbReference type="PRINTS" id="PR00455">
    <property type="entry name" value="HTHTETR"/>
</dbReference>
<dbReference type="Pfam" id="PF00440">
    <property type="entry name" value="TetR_N"/>
    <property type="match status" value="1"/>
</dbReference>
<comment type="caution">
    <text evidence="4">The sequence shown here is derived from an EMBL/GenBank/DDBJ whole genome shotgun (WGS) entry which is preliminary data.</text>
</comment>
<evidence type="ECO:0000256" key="2">
    <source>
        <dbReference type="PROSITE-ProRule" id="PRU00335"/>
    </source>
</evidence>
<reference evidence="4 5" key="1">
    <citation type="journal article" date="2014" name="Int. J. Syst. Evol. Microbiol.">
        <title>Complete genome sequence of Corynebacterium casei LMG S-19264T (=DSM 44701T), isolated from a smear-ripened cheese.</title>
        <authorList>
            <consortium name="US DOE Joint Genome Institute (JGI-PGF)"/>
            <person name="Walter F."/>
            <person name="Albersmeier A."/>
            <person name="Kalinowski J."/>
            <person name="Ruckert C."/>
        </authorList>
    </citation>
    <scope>NUCLEOTIDE SEQUENCE [LARGE SCALE GENOMIC DNA]</scope>
    <source>
        <strain evidence="4 5">CGMCC 1.15286</strain>
    </source>
</reference>
<dbReference type="Pfam" id="PF22604">
    <property type="entry name" value="TetR_HI_0893_C"/>
    <property type="match status" value="1"/>
</dbReference>
<dbReference type="InterPro" id="IPR054422">
    <property type="entry name" value="TetR-like_HI_0893_C"/>
</dbReference>
<dbReference type="InterPro" id="IPR009057">
    <property type="entry name" value="Homeodomain-like_sf"/>
</dbReference>
<dbReference type="AlphaFoldDB" id="A0A917HM89"/>